<reference evidence="5" key="1">
    <citation type="submission" date="2021-03" db="EMBL/GenBank/DDBJ databases">
        <authorList>
            <person name="Wang G."/>
        </authorList>
    </citation>
    <scope>NUCLEOTIDE SEQUENCE</scope>
    <source>
        <strain evidence="5">KCTC 12899</strain>
    </source>
</reference>
<protein>
    <submittedName>
        <fullName evidence="5">Helix-turn-helix transcriptional regulator</fullName>
    </submittedName>
</protein>
<dbReference type="PANTHER" id="PTHR33204:SF37">
    <property type="entry name" value="HTH-TYPE TRANSCRIPTIONAL REGULATOR YODB"/>
    <property type="match status" value="1"/>
</dbReference>
<dbReference type="Pfam" id="PF01638">
    <property type="entry name" value="HxlR"/>
    <property type="match status" value="1"/>
</dbReference>
<keyword evidence="1" id="KW-0805">Transcription regulation</keyword>
<dbReference type="RefSeq" id="WP_207856689.1">
    <property type="nucleotide sequence ID" value="NZ_JAFREP010000002.1"/>
</dbReference>
<dbReference type="Gene3D" id="1.10.10.10">
    <property type="entry name" value="Winged helix-like DNA-binding domain superfamily/Winged helix DNA-binding domain"/>
    <property type="match status" value="1"/>
</dbReference>
<dbReference type="PANTHER" id="PTHR33204">
    <property type="entry name" value="TRANSCRIPTIONAL REGULATOR, MARR FAMILY"/>
    <property type="match status" value="1"/>
</dbReference>
<evidence type="ECO:0000259" key="4">
    <source>
        <dbReference type="PROSITE" id="PS51118"/>
    </source>
</evidence>
<evidence type="ECO:0000256" key="3">
    <source>
        <dbReference type="ARBA" id="ARBA00023163"/>
    </source>
</evidence>
<proteinExistence type="predicted"/>
<dbReference type="GO" id="GO:0003677">
    <property type="term" value="F:DNA binding"/>
    <property type="evidence" value="ECO:0007669"/>
    <property type="project" value="UniProtKB-KW"/>
</dbReference>
<dbReference type="InterPro" id="IPR036390">
    <property type="entry name" value="WH_DNA-bd_sf"/>
</dbReference>
<dbReference type="SUPFAM" id="SSF46785">
    <property type="entry name" value="Winged helix' DNA-binding domain"/>
    <property type="match status" value="1"/>
</dbReference>
<organism evidence="5 6">
    <name type="scientific">Acanthopleuribacter pedis</name>
    <dbReference type="NCBI Taxonomy" id="442870"/>
    <lineage>
        <taxon>Bacteria</taxon>
        <taxon>Pseudomonadati</taxon>
        <taxon>Acidobacteriota</taxon>
        <taxon>Holophagae</taxon>
        <taxon>Acanthopleuribacterales</taxon>
        <taxon>Acanthopleuribacteraceae</taxon>
        <taxon>Acanthopleuribacter</taxon>
    </lineage>
</organism>
<evidence type="ECO:0000256" key="1">
    <source>
        <dbReference type="ARBA" id="ARBA00023015"/>
    </source>
</evidence>
<feature type="domain" description="HTH hxlR-type" evidence="4">
    <location>
        <begin position="6"/>
        <end position="107"/>
    </location>
</feature>
<name>A0A8J7QE52_9BACT</name>
<comment type="caution">
    <text evidence="5">The sequence shown here is derived from an EMBL/GenBank/DDBJ whole genome shotgun (WGS) entry which is preliminary data.</text>
</comment>
<keyword evidence="2" id="KW-0238">DNA-binding</keyword>
<dbReference type="PROSITE" id="PS51118">
    <property type="entry name" value="HTH_HXLR"/>
    <property type="match status" value="1"/>
</dbReference>
<dbReference type="AlphaFoldDB" id="A0A8J7QE52"/>
<dbReference type="Proteomes" id="UP000664417">
    <property type="component" value="Unassembled WGS sequence"/>
</dbReference>
<accession>A0A8J7QE52</accession>
<keyword evidence="6" id="KW-1185">Reference proteome</keyword>
<evidence type="ECO:0000313" key="6">
    <source>
        <dbReference type="Proteomes" id="UP000664417"/>
    </source>
</evidence>
<keyword evidence="3" id="KW-0804">Transcription</keyword>
<sequence length="112" mass="12798">MSRRVAPSHIRPIVETILGCKWSLTLMVLIRQGVHRPGQMHRSVDGLSPKVMNYCLAKMLEFNLVEKTSYPEIPPRVEYHFTPFGLKFMKLFDVLEELDGDLAEAVKGATRN</sequence>
<evidence type="ECO:0000256" key="2">
    <source>
        <dbReference type="ARBA" id="ARBA00023125"/>
    </source>
</evidence>
<dbReference type="InterPro" id="IPR002577">
    <property type="entry name" value="HTH_HxlR"/>
</dbReference>
<evidence type="ECO:0000313" key="5">
    <source>
        <dbReference type="EMBL" id="MBO1317453.1"/>
    </source>
</evidence>
<gene>
    <name evidence="5" type="ORF">J3U88_03205</name>
</gene>
<dbReference type="EMBL" id="JAFREP010000002">
    <property type="protein sequence ID" value="MBO1317453.1"/>
    <property type="molecule type" value="Genomic_DNA"/>
</dbReference>
<dbReference type="InterPro" id="IPR036388">
    <property type="entry name" value="WH-like_DNA-bd_sf"/>
</dbReference>